<dbReference type="RefSeq" id="WP_281792273.1">
    <property type="nucleotide sequence ID" value="NZ_BSDR01000001.1"/>
</dbReference>
<evidence type="ECO:0000313" key="2">
    <source>
        <dbReference type="Proteomes" id="UP001144372"/>
    </source>
</evidence>
<organism evidence="1 2">
    <name type="scientific">Desulforhabdus amnigena</name>
    <dbReference type="NCBI Taxonomy" id="40218"/>
    <lineage>
        <taxon>Bacteria</taxon>
        <taxon>Pseudomonadati</taxon>
        <taxon>Thermodesulfobacteriota</taxon>
        <taxon>Syntrophobacteria</taxon>
        <taxon>Syntrophobacterales</taxon>
        <taxon>Syntrophobacteraceae</taxon>
        <taxon>Desulforhabdus</taxon>
    </lineage>
</organism>
<name>A0A9W6CZW3_9BACT</name>
<proteinExistence type="predicted"/>
<dbReference type="InterPro" id="IPR053841">
    <property type="entry name" value="MksE"/>
</dbReference>
<keyword evidence="2" id="KW-1185">Reference proteome</keyword>
<dbReference type="InterPro" id="IPR042038">
    <property type="entry name" value="MukE_N"/>
</dbReference>
<accession>A0A9W6CZW3</accession>
<dbReference type="AlphaFoldDB" id="A0A9W6CZW3"/>
<dbReference type="EMBL" id="BSDR01000001">
    <property type="protein sequence ID" value="GLI33255.1"/>
    <property type="molecule type" value="Genomic_DNA"/>
</dbReference>
<comment type="caution">
    <text evidence="1">The sequence shown here is derived from an EMBL/GenBank/DDBJ whole genome shotgun (WGS) entry which is preliminary data.</text>
</comment>
<dbReference type="Pfam" id="PF21980">
    <property type="entry name" value="MksE"/>
    <property type="match status" value="1"/>
</dbReference>
<dbReference type="Proteomes" id="UP001144372">
    <property type="component" value="Unassembled WGS sequence"/>
</dbReference>
<reference evidence="1" key="1">
    <citation type="submission" date="2022-12" db="EMBL/GenBank/DDBJ databases">
        <title>Reference genome sequencing for broad-spectrum identification of bacterial and archaeal isolates by mass spectrometry.</title>
        <authorList>
            <person name="Sekiguchi Y."/>
            <person name="Tourlousse D.M."/>
        </authorList>
    </citation>
    <scope>NUCLEOTIDE SEQUENCE</scope>
    <source>
        <strain evidence="1">ASRB1</strain>
    </source>
</reference>
<gene>
    <name evidence="1" type="ORF">DAMNIGENAA_06880</name>
</gene>
<evidence type="ECO:0000313" key="1">
    <source>
        <dbReference type="EMBL" id="GLI33255.1"/>
    </source>
</evidence>
<sequence>MGSYDRKENPQEEDAFLVLWKRPDSAQKVVHSLLGGRHIDPYLAEEFQFLENHPSAWEKFFQWMGYRLRRSELGGNPFFYLDPATDLAGRSRLSRGATFLGLYLAWHFFMEGPGESGWISANDIFQRLISSYKFHFLRSIFIRKPGNLSPLELSEDQAEKLRGYIRKELQELAKYRFVDLRPGSRSDWEDLVVQRLPALYRFWELALHVRGNGGSDRDIDIDSVVAQVWGNVDSETEEEDL</sequence>
<protein>
    <submittedName>
        <fullName evidence="1">Uncharacterized protein</fullName>
    </submittedName>
</protein>
<dbReference type="Gene3D" id="1.10.10.2250">
    <property type="match status" value="1"/>
</dbReference>